<proteinExistence type="predicted"/>
<dbReference type="EMBL" id="KB610592">
    <property type="protein sequence ID" value="EMH75582.1"/>
    <property type="molecule type" value="Genomic_DNA"/>
</dbReference>
<reference evidence="1 2" key="1">
    <citation type="submission" date="2013-01" db="EMBL/GenBank/DDBJ databases">
        <authorList>
            <person name="Hannick L."/>
            <person name="Zafar N."/>
            <person name="Lorenzi H."/>
            <person name="Ali I.A."/>
            <person name="Petri W.P."/>
            <person name="Caler E."/>
        </authorList>
    </citation>
    <scope>NUCLEOTIDE SEQUENCE [LARGE SCALE GENOMIC DNA]</scope>
    <source>
        <strain evidence="2">HM3:IMSS-B</strain>
    </source>
</reference>
<accession>M3UVQ4</accession>
<protein>
    <submittedName>
        <fullName evidence="1">Uncharacterized protein</fullName>
    </submittedName>
</protein>
<name>M3UVQ4_ENTH1</name>
<organism evidence="1 2">
    <name type="scientific">Entamoeba histolytica HM-1:IMSS-B</name>
    <dbReference type="NCBI Taxonomy" id="885319"/>
    <lineage>
        <taxon>Eukaryota</taxon>
        <taxon>Amoebozoa</taxon>
        <taxon>Evosea</taxon>
        <taxon>Archamoebae</taxon>
        <taxon>Mastigamoebida</taxon>
        <taxon>Entamoebidae</taxon>
        <taxon>Entamoeba</taxon>
    </lineage>
</organism>
<dbReference type="AlphaFoldDB" id="M3UVQ4"/>
<sequence length="368" mass="41998">MRMLHLSGNDWVKNNLMKRVTRQSTKFGALDLAADIGREFNLPLNRIGEVFSFDEATKLGIEDMRLLIGRRAEKMFEYMVASLGQADLIAPEDTAAPLYDGADVQAPDYFVALKTGERYFVEVKHARTENFNQPVTFSKNYLARLKRYAYLKGQSLTIAVYWQSLGQWTINKVEDFETPKGTINLRFPEALQRNIAGAFGDRLIGVVPPLVCRIHAKPEYPNSISEDGIANFIINGISFYSEGKEIICDLERQVAFYLIFHSTWEEHAPVAKMDGDRVDFIEFFAKPLDRNEAQEFEIIGSTAGMVSRHFEWLTTADARIVRLTPQLKPSEMAPAFDDSYRGEILRMWLLQIQPNYGPLIHKVGRDLE</sequence>
<evidence type="ECO:0000313" key="2">
    <source>
        <dbReference type="Proteomes" id="UP000030781"/>
    </source>
</evidence>
<evidence type="ECO:0000313" key="1">
    <source>
        <dbReference type="EMBL" id="EMH75582.1"/>
    </source>
</evidence>
<dbReference type="Proteomes" id="UP000030781">
    <property type="component" value="Unassembled WGS sequence"/>
</dbReference>
<dbReference type="VEuPathDB" id="AmoebaDB:EHI8A_139130"/>
<gene>
    <name evidence="1" type="ORF">EHI8A_139130</name>
</gene>